<evidence type="ECO:0000313" key="2">
    <source>
        <dbReference type="Proteomes" id="UP000026960"/>
    </source>
</evidence>
<accession>A0A0D3G6A3</accession>
<dbReference type="HOGENOM" id="CLU_164298_0_0_1"/>
<dbReference type="AlphaFoldDB" id="A0A0D3G6A3"/>
<evidence type="ECO:0000313" key="1">
    <source>
        <dbReference type="EnsemblPlants" id="OBART05G12350.1"/>
    </source>
</evidence>
<reference evidence="1" key="2">
    <citation type="submission" date="2015-03" db="UniProtKB">
        <authorList>
            <consortium name="EnsemblPlants"/>
        </authorList>
    </citation>
    <scope>IDENTIFICATION</scope>
</reference>
<dbReference type="Proteomes" id="UP000026960">
    <property type="component" value="Chromosome 5"/>
</dbReference>
<name>A0A0D3G6A3_9ORYZ</name>
<sequence>MRPRETTTATKEETTMEAAGTWKRPMARSMASAWRTVKLSCTPMEMLRKMEELHSGRMRSTALRSSTCRTVHTRHGRSGAAASAASTSPSVITAARFRKLCDACRSRQLFKVDVIVKSVFLQY</sequence>
<protein>
    <submittedName>
        <fullName evidence="1">Uncharacterized protein</fullName>
    </submittedName>
</protein>
<proteinExistence type="predicted"/>
<dbReference type="EnsemblPlants" id="OBART05G12350.1">
    <property type="protein sequence ID" value="OBART05G12350.1"/>
    <property type="gene ID" value="OBART05G12350"/>
</dbReference>
<dbReference type="Gramene" id="OBART05G12350.1">
    <property type="protein sequence ID" value="OBART05G12350.1"/>
    <property type="gene ID" value="OBART05G12350"/>
</dbReference>
<dbReference type="PaxDb" id="65489-OBART05G12350.1"/>
<keyword evidence="2" id="KW-1185">Reference proteome</keyword>
<reference evidence="1" key="1">
    <citation type="journal article" date="2009" name="Rice">
        <title>De Novo Next Generation Sequencing of Plant Genomes.</title>
        <authorList>
            <person name="Rounsley S."/>
            <person name="Marri P.R."/>
            <person name="Yu Y."/>
            <person name="He R."/>
            <person name="Sisneros N."/>
            <person name="Goicoechea J.L."/>
            <person name="Lee S.J."/>
            <person name="Angelova A."/>
            <person name="Kudrna D."/>
            <person name="Luo M."/>
            <person name="Affourtit J."/>
            <person name="Desany B."/>
            <person name="Knight J."/>
            <person name="Niazi F."/>
            <person name="Egholm M."/>
            <person name="Wing R.A."/>
        </authorList>
    </citation>
    <scope>NUCLEOTIDE SEQUENCE [LARGE SCALE GENOMIC DNA]</scope>
    <source>
        <strain evidence="1">cv. IRGC 105608</strain>
    </source>
</reference>
<organism evidence="1">
    <name type="scientific">Oryza barthii</name>
    <dbReference type="NCBI Taxonomy" id="65489"/>
    <lineage>
        <taxon>Eukaryota</taxon>
        <taxon>Viridiplantae</taxon>
        <taxon>Streptophyta</taxon>
        <taxon>Embryophyta</taxon>
        <taxon>Tracheophyta</taxon>
        <taxon>Spermatophyta</taxon>
        <taxon>Magnoliopsida</taxon>
        <taxon>Liliopsida</taxon>
        <taxon>Poales</taxon>
        <taxon>Poaceae</taxon>
        <taxon>BOP clade</taxon>
        <taxon>Oryzoideae</taxon>
        <taxon>Oryzeae</taxon>
        <taxon>Oryzinae</taxon>
        <taxon>Oryza</taxon>
    </lineage>
</organism>